<keyword evidence="2" id="KW-1185">Reference proteome</keyword>
<evidence type="ECO:0000313" key="2">
    <source>
        <dbReference type="Proteomes" id="UP001056120"/>
    </source>
</evidence>
<dbReference type="EMBL" id="CM042031">
    <property type="protein sequence ID" value="KAI3785426.1"/>
    <property type="molecule type" value="Genomic_DNA"/>
</dbReference>
<gene>
    <name evidence="1" type="ORF">L1987_44544</name>
</gene>
<dbReference type="Proteomes" id="UP001056120">
    <property type="component" value="Linkage Group LG14"/>
</dbReference>
<accession>A0ACB9GQY3</accession>
<reference evidence="2" key="1">
    <citation type="journal article" date="2022" name="Mol. Ecol. Resour.">
        <title>The genomes of chicory, endive, great burdock and yacon provide insights into Asteraceae palaeo-polyploidization history and plant inulin production.</title>
        <authorList>
            <person name="Fan W."/>
            <person name="Wang S."/>
            <person name="Wang H."/>
            <person name="Wang A."/>
            <person name="Jiang F."/>
            <person name="Liu H."/>
            <person name="Zhao H."/>
            <person name="Xu D."/>
            <person name="Zhang Y."/>
        </authorList>
    </citation>
    <scope>NUCLEOTIDE SEQUENCE [LARGE SCALE GENOMIC DNA]</scope>
    <source>
        <strain evidence="2">cv. Yunnan</strain>
    </source>
</reference>
<reference evidence="1 2" key="2">
    <citation type="journal article" date="2022" name="Mol. Ecol. Resour.">
        <title>The genomes of chicory, endive, great burdock and yacon provide insights into Asteraceae paleo-polyploidization history and plant inulin production.</title>
        <authorList>
            <person name="Fan W."/>
            <person name="Wang S."/>
            <person name="Wang H."/>
            <person name="Wang A."/>
            <person name="Jiang F."/>
            <person name="Liu H."/>
            <person name="Zhao H."/>
            <person name="Xu D."/>
            <person name="Zhang Y."/>
        </authorList>
    </citation>
    <scope>NUCLEOTIDE SEQUENCE [LARGE SCALE GENOMIC DNA]</scope>
    <source>
        <strain evidence="2">cv. Yunnan</strain>
        <tissue evidence="1">Leaves</tissue>
    </source>
</reference>
<name>A0ACB9GQY3_9ASTR</name>
<proteinExistence type="predicted"/>
<comment type="caution">
    <text evidence="1">The sequence shown here is derived from an EMBL/GenBank/DDBJ whole genome shotgun (WGS) entry which is preliminary data.</text>
</comment>
<evidence type="ECO:0000313" key="1">
    <source>
        <dbReference type="EMBL" id="KAI3785426.1"/>
    </source>
</evidence>
<protein>
    <submittedName>
        <fullName evidence="1">Uncharacterized protein</fullName>
    </submittedName>
</protein>
<organism evidence="1 2">
    <name type="scientific">Smallanthus sonchifolius</name>
    <dbReference type="NCBI Taxonomy" id="185202"/>
    <lineage>
        <taxon>Eukaryota</taxon>
        <taxon>Viridiplantae</taxon>
        <taxon>Streptophyta</taxon>
        <taxon>Embryophyta</taxon>
        <taxon>Tracheophyta</taxon>
        <taxon>Spermatophyta</taxon>
        <taxon>Magnoliopsida</taxon>
        <taxon>eudicotyledons</taxon>
        <taxon>Gunneridae</taxon>
        <taxon>Pentapetalae</taxon>
        <taxon>asterids</taxon>
        <taxon>campanulids</taxon>
        <taxon>Asterales</taxon>
        <taxon>Asteraceae</taxon>
        <taxon>Asteroideae</taxon>
        <taxon>Heliantheae alliance</taxon>
        <taxon>Millerieae</taxon>
        <taxon>Smallanthus</taxon>
    </lineage>
</organism>
<sequence length="246" mass="28233">MASKTLHFSYSSILMDVSSSYLLHISRHLLHVSQKPVLKASVSNALMFGMLFASDAKYPSLLLMLCRFYSGNQSFGHTQSSKRRRRWSYDHSTEYSKRKRRILLPKSLGWDSAIFSSAMSFFMELVDCIQFRLQDPLCASLLLLTVLQEQVVFIDNGLNWKNKSACNLYFVVNRIVMAKFIEWLRRKQWFLLGSLTLQSSNKAPSTLQMASPDWSCSRNKDLEPGLDVDESIYSNVISYDDFCVSG</sequence>